<feature type="transmembrane region" description="Helical" evidence="2">
    <location>
        <begin position="78"/>
        <end position="97"/>
    </location>
</feature>
<comment type="caution">
    <text evidence="3">The sequence shown here is derived from an EMBL/GenBank/DDBJ whole genome shotgun (WGS) entry which is preliminary data.</text>
</comment>
<gene>
    <name evidence="3" type="ORF">ACIO7M_06970</name>
</gene>
<feature type="region of interest" description="Disordered" evidence="1">
    <location>
        <begin position="104"/>
        <end position="151"/>
    </location>
</feature>
<name>A0ABW8EDX7_STRT5</name>
<evidence type="ECO:0000256" key="2">
    <source>
        <dbReference type="SAM" id="Phobius"/>
    </source>
</evidence>
<proteinExistence type="predicted"/>
<evidence type="ECO:0000313" key="4">
    <source>
        <dbReference type="Proteomes" id="UP001617351"/>
    </source>
</evidence>
<keyword evidence="2" id="KW-1133">Transmembrane helix</keyword>
<dbReference type="RefSeq" id="WP_402378374.1">
    <property type="nucleotide sequence ID" value="NZ_JBIUYY010000002.1"/>
</dbReference>
<feature type="compositionally biased region" description="Low complexity" evidence="1">
    <location>
        <begin position="18"/>
        <end position="28"/>
    </location>
</feature>
<evidence type="ECO:0000256" key="1">
    <source>
        <dbReference type="SAM" id="MobiDB-lite"/>
    </source>
</evidence>
<keyword evidence="2" id="KW-0472">Membrane</keyword>
<organism evidence="3 4">
    <name type="scientific">Streptomyces toxytricini</name>
    <name type="common">Actinomyces toxytricini</name>
    <dbReference type="NCBI Taxonomy" id="67369"/>
    <lineage>
        <taxon>Bacteria</taxon>
        <taxon>Bacillati</taxon>
        <taxon>Actinomycetota</taxon>
        <taxon>Actinomycetes</taxon>
        <taxon>Kitasatosporales</taxon>
        <taxon>Streptomycetaceae</taxon>
        <taxon>Streptomyces</taxon>
    </lineage>
</organism>
<feature type="compositionally biased region" description="Gly residues" evidence="1">
    <location>
        <begin position="130"/>
        <end position="151"/>
    </location>
</feature>
<evidence type="ECO:0000313" key="3">
    <source>
        <dbReference type="EMBL" id="MFJ2820842.1"/>
    </source>
</evidence>
<feature type="region of interest" description="Disordered" evidence="1">
    <location>
        <begin position="1"/>
        <end position="47"/>
    </location>
</feature>
<reference evidence="3 4" key="1">
    <citation type="submission" date="2024-10" db="EMBL/GenBank/DDBJ databases">
        <title>The Natural Products Discovery Center: Release of the First 8490 Sequenced Strains for Exploring Actinobacteria Biosynthetic Diversity.</title>
        <authorList>
            <person name="Kalkreuter E."/>
            <person name="Kautsar S.A."/>
            <person name="Yang D."/>
            <person name="Bader C.D."/>
            <person name="Teijaro C.N."/>
            <person name="Fluegel L."/>
            <person name="Davis C.M."/>
            <person name="Simpson J.R."/>
            <person name="Lauterbach L."/>
            <person name="Steele A.D."/>
            <person name="Gui C."/>
            <person name="Meng S."/>
            <person name="Li G."/>
            <person name="Viehrig K."/>
            <person name="Ye F."/>
            <person name="Su P."/>
            <person name="Kiefer A.F."/>
            <person name="Nichols A."/>
            <person name="Cepeda A.J."/>
            <person name="Yan W."/>
            <person name="Fan B."/>
            <person name="Jiang Y."/>
            <person name="Adhikari A."/>
            <person name="Zheng C.-J."/>
            <person name="Schuster L."/>
            <person name="Cowan T.M."/>
            <person name="Smanski M.J."/>
            <person name="Chevrette M.G."/>
            <person name="De Carvalho L.P.S."/>
            <person name="Shen B."/>
        </authorList>
    </citation>
    <scope>NUCLEOTIDE SEQUENCE [LARGE SCALE GENOMIC DNA]</scope>
    <source>
        <strain evidence="3 4">NPDC087220</strain>
    </source>
</reference>
<protein>
    <submittedName>
        <fullName evidence="3">Uncharacterized protein</fullName>
    </submittedName>
</protein>
<accession>A0ABW8EDX7</accession>
<dbReference type="EMBL" id="JBIUYY010000002">
    <property type="protein sequence ID" value="MFJ2820842.1"/>
    <property type="molecule type" value="Genomic_DNA"/>
</dbReference>
<keyword evidence="2" id="KW-0812">Transmembrane</keyword>
<feature type="compositionally biased region" description="Pro residues" evidence="1">
    <location>
        <begin position="1"/>
        <end position="17"/>
    </location>
</feature>
<dbReference type="Proteomes" id="UP001617351">
    <property type="component" value="Unassembled WGS sequence"/>
</dbReference>
<keyword evidence="4" id="KW-1185">Reference proteome</keyword>
<sequence length="151" mass="15219">MPGHPVPPAQPAEPSPAGPYADPYAGAPRRSAGGAVHPSVRSAHRRHEDPAGDVVRWAVFSCLLVPVVLVVYGTSFGGAAVATLGLVAVTAVCRVMLRRSEQAGRAAALAPARERAAAGRRRRHSRGAGPARGGGGGRHGCAGSGGGTPRD</sequence>